<name>G0NKF0_CAEBE</name>
<reference evidence="3" key="1">
    <citation type="submission" date="2011-07" db="EMBL/GenBank/DDBJ databases">
        <authorList>
            <consortium name="Caenorhabditis brenneri Sequencing and Analysis Consortium"/>
            <person name="Wilson R.K."/>
        </authorList>
    </citation>
    <scope>NUCLEOTIDE SEQUENCE [LARGE SCALE GENOMIC DNA]</scope>
    <source>
        <strain evidence="3">PB2801</strain>
    </source>
</reference>
<gene>
    <name evidence="2" type="ORF">CAEBREN_20476</name>
</gene>
<dbReference type="HOGENOM" id="CLU_2388138_0_0_1"/>
<evidence type="ECO:0000313" key="2">
    <source>
        <dbReference type="EMBL" id="EGT32894.1"/>
    </source>
</evidence>
<sequence length="94" mass="10909">MSQPGPINRKRKRVGWGNELAVVIPRMEEQLNNFEDEDKDMHDVVLVVKEKKFYCLKNHDTDLHKGFGDQGQFRDGSLRSRTPKIQNSARGSHF</sequence>
<dbReference type="Proteomes" id="UP000008068">
    <property type="component" value="Unassembled WGS sequence"/>
</dbReference>
<evidence type="ECO:0000256" key="1">
    <source>
        <dbReference type="SAM" id="MobiDB-lite"/>
    </source>
</evidence>
<feature type="compositionally biased region" description="Polar residues" evidence="1">
    <location>
        <begin position="79"/>
        <end position="94"/>
    </location>
</feature>
<dbReference type="InParanoid" id="G0NKF0"/>
<proteinExistence type="predicted"/>
<keyword evidence="3" id="KW-1185">Reference proteome</keyword>
<dbReference type="EMBL" id="GL379899">
    <property type="protein sequence ID" value="EGT32894.1"/>
    <property type="molecule type" value="Genomic_DNA"/>
</dbReference>
<organism evidence="3">
    <name type="scientific">Caenorhabditis brenneri</name>
    <name type="common">Nematode worm</name>
    <dbReference type="NCBI Taxonomy" id="135651"/>
    <lineage>
        <taxon>Eukaryota</taxon>
        <taxon>Metazoa</taxon>
        <taxon>Ecdysozoa</taxon>
        <taxon>Nematoda</taxon>
        <taxon>Chromadorea</taxon>
        <taxon>Rhabditida</taxon>
        <taxon>Rhabditina</taxon>
        <taxon>Rhabditomorpha</taxon>
        <taxon>Rhabditoidea</taxon>
        <taxon>Rhabditidae</taxon>
        <taxon>Peloderinae</taxon>
        <taxon>Caenorhabditis</taxon>
    </lineage>
</organism>
<evidence type="ECO:0000313" key="3">
    <source>
        <dbReference type="Proteomes" id="UP000008068"/>
    </source>
</evidence>
<accession>G0NKF0</accession>
<dbReference type="AlphaFoldDB" id="G0NKF0"/>
<feature type="region of interest" description="Disordered" evidence="1">
    <location>
        <begin position="65"/>
        <end position="94"/>
    </location>
</feature>
<protein>
    <submittedName>
        <fullName evidence="2">Uncharacterized protein</fullName>
    </submittedName>
</protein>